<dbReference type="PANTHER" id="PTHR45779">
    <property type="entry name" value="PEPTIDYLPROLYL ISOMERASE"/>
    <property type="match status" value="1"/>
</dbReference>
<evidence type="ECO:0000313" key="7">
    <source>
        <dbReference type="EMBL" id="CAK0862077.1"/>
    </source>
</evidence>
<dbReference type="InterPro" id="IPR000774">
    <property type="entry name" value="PPIase_FKBP_N"/>
</dbReference>
<feature type="domain" description="PPIase FKBP-type" evidence="6">
    <location>
        <begin position="149"/>
        <end position="239"/>
    </location>
</feature>
<dbReference type="Proteomes" id="UP001189429">
    <property type="component" value="Unassembled WGS sequence"/>
</dbReference>
<dbReference type="InterPro" id="IPR001179">
    <property type="entry name" value="PPIase_FKBP_dom"/>
</dbReference>
<evidence type="ECO:0000256" key="3">
    <source>
        <dbReference type="ARBA" id="ARBA00023110"/>
    </source>
</evidence>
<dbReference type="PANTHER" id="PTHR45779:SF6">
    <property type="entry name" value="PEPTIDYL-PROLYL CIS-TRANS ISOMERASE FKBP15-1"/>
    <property type="match status" value="1"/>
</dbReference>
<dbReference type="EMBL" id="CAUYUJ010016124">
    <property type="protein sequence ID" value="CAK0862077.1"/>
    <property type="molecule type" value="Genomic_DNA"/>
</dbReference>
<evidence type="ECO:0000256" key="1">
    <source>
        <dbReference type="ARBA" id="ARBA00000971"/>
    </source>
</evidence>
<proteinExistence type="predicted"/>
<reference evidence="7" key="1">
    <citation type="submission" date="2023-10" db="EMBL/GenBank/DDBJ databases">
        <authorList>
            <person name="Chen Y."/>
            <person name="Shah S."/>
            <person name="Dougan E. K."/>
            <person name="Thang M."/>
            <person name="Chan C."/>
        </authorList>
    </citation>
    <scope>NUCLEOTIDE SEQUENCE [LARGE SCALE GENOMIC DNA]</scope>
</reference>
<gene>
    <name evidence="7" type="ORF">PCOR1329_LOCUS50585</name>
</gene>
<name>A0ABN9US35_9DINO</name>
<accession>A0ABN9US35</accession>
<dbReference type="PROSITE" id="PS50059">
    <property type="entry name" value="FKBP_PPIASE"/>
    <property type="match status" value="1"/>
</dbReference>
<evidence type="ECO:0000256" key="2">
    <source>
        <dbReference type="ARBA" id="ARBA00013194"/>
    </source>
</evidence>
<evidence type="ECO:0000256" key="5">
    <source>
        <dbReference type="PROSITE-ProRule" id="PRU00277"/>
    </source>
</evidence>
<evidence type="ECO:0000259" key="6">
    <source>
        <dbReference type="PROSITE" id="PS50059"/>
    </source>
</evidence>
<dbReference type="EC" id="5.2.1.8" evidence="2 5"/>
<dbReference type="Pfam" id="PF01346">
    <property type="entry name" value="FKBP_N"/>
    <property type="match status" value="1"/>
</dbReference>
<dbReference type="SUPFAM" id="SSF54534">
    <property type="entry name" value="FKBP-like"/>
    <property type="match status" value="1"/>
</dbReference>
<evidence type="ECO:0000313" key="8">
    <source>
        <dbReference type="Proteomes" id="UP001189429"/>
    </source>
</evidence>
<organism evidence="7 8">
    <name type="scientific">Prorocentrum cordatum</name>
    <dbReference type="NCBI Taxonomy" id="2364126"/>
    <lineage>
        <taxon>Eukaryota</taxon>
        <taxon>Sar</taxon>
        <taxon>Alveolata</taxon>
        <taxon>Dinophyceae</taxon>
        <taxon>Prorocentrales</taxon>
        <taxon>Prorocentraceae</taxon>
        <taxon>Prorocentrum</taxon>
    </lineage>
</organism>
<evidence type="ECO:0000256" key="4">
    <source>
        <dbReference type="ARBA" id="ARBA00023235"/>
    </source>
</evidence>
<keyword evidence="3 5" id="KW-0697">Rotamase</keyword>
<dbReference type="Gene3D" id="3.10.50.40">
    <property type="match status" value="1"/>
</dbReference>
<sequence>MAPAALTAGPVDAAEARGTGGDEAAAAAGGLAAHGYKGRGGTIRLVPGAEHVVLLHIAVGGTRDAAEHIRTTAVPPWVGPRLAEMMGLSRHVLAATALAALLSQSVASNEFGEQWLKENAKKEGVVVLPSGLQYKVLRAGDGDSHPTPDSSCECHYEGRVAKEYPDGEKFDSSYDRGSPTNFAPNQVIKGWTEAMQLMVEGDKWEMYIPSELGYGDRGSPPKIGGGDVLVFTMEIIKIKGGKVPASRCDVKSLEGCKDKEKDYIAKQKDKPKEKVEGELKRLTGMKGGQMKDDKLSWINQRIKLLEKLKDEL</sequence>
<dbReference type="InterPro" id="IPR046357">
    <property type="entry name" value="PPIase_dom_sf"/>
</dbReference>
<comment type="caution">
    <text evidence="7">The sequence shown here is derived from an EMBL/GenBank/DDBJ whole genome shotgun (WGS) entry which is preliminary data.</text>
</comment>
<dbReference type="Pfam" id="PF00254">
    <property type="entry name" value="FKBP_C"/>
    <property type="match status" value="1"/>
</dbReference>
<comment type="catalytic activity">
    <reaction evidence="1 5">
        <text>[protein]-peptidylproline (omega=180) = [protein]-peptidylproline (omega=0)</text>
        <dbReference type="Rhea" id="RHEA:16237"/>
        <dbReference type="Rhea" id="RHEA-COMP:10747"/>
        <dbReference type="Rhea" id="RHEA-COMP:10748"/>
        <dbReference type="ChEBI" id="CHEBI:83833"/>
        <dbReference type="ChEBI" id="CHEBI:83834"/>
        <dbReference type="EC" id="5.2.1.8"/>
    </reaction>
</comment>
<keyword evidence="4 5" id="KW-0413">Isomerase</keyword>
<dbReference type="InterPro" id="IPR044609">
    <property type="entry name" value="FKBP2/11"/>
</dbReference>
<protein>
    <recommendedName>
        <fullName evidence="2 5">peptidylprolyl isomerase</fullName>
        <ecNumber evidence="2 5">5.2.1.8</ecNumber>
    </recommendedName>
</protein>
<keyword evidence="8" id="KW-1185">Reference proteome</keyword>